<dbReference type="InParanoid" id="A0A409XIU9"/>
<dbReference type="InterPro" id="IPR027417">
    <property type="entry name" value="P-loop_NTPase"/>
</dbReference>
<evidence type="ECO:0000313" key="4">
    <source>
        <dbReference type="Proteomes" id="UP000283269"/>
    </source>
</evidence>
<dbReference type="InterPro" id="IPR056884">
    <property type="entry name" value="NPHP3-like_N"/>
</dbReference>
<dbReference type="STRING" id="93625.A0A409XIU9"/>
<evidence type="ECO:0000259" key="2">
    <source>
        <dbReference type="Pfam" id="PF24883"/>
    </source>
</evidence>
<comment type="caution">
    <text evidence="3">The sequence shown here is derived from an EMBL/GenBank/DDBJ whole genome shotgun (WGS) entry which is preliminary data.</text>
</comment>
<evidence type="ECO:0000313" key="3">
    <source>
        <dbReference type="EMBL" id="PPQ90703.1"/>
    </source>
</evidence>
<accession>A0A409XIU9</accession>
<reference evidence="3 4" key="1">
    <citation type="journal article" date="2018" name="Evol. Lett.">
        <title>Horizontal gene cluster transfer increased hallucinogenic mushroom diversity.</title>
        <authorList>
            <person name="Reynolds H.T."/>
            <person name="Vijayakumar V."/>
            <person name="Gluck-Thaler E."/>
            <person name="Korotkin H.B."/>
            <person name="Matheny P.B."/>
            <person name="Slot J.C."/>
        </authorList>
    </citation>
    <scope>NUCLEOTIDE SEQUENCE [LARGE SCALE GENOMIC DNA]</scope>
    <source>
        <strain evidence="3 4">2631</strain>
    </source>
</reference>
<feature type="domain" description="Nephrocystin 3-like N-terminal" evidence="2">
    <location>
        <begin position="69"/>
        <end position="239"/>
    </location>
</feature>
<dbReference type="PANTHER" id="PTHR10039">
    <property type="entry name" value="AMELOGENIN"/>
    <property type="match status" value="1"/>
</dbReference>
<dbReference type="SUPFAM" id="SSF52540">
    <property type="entry name" value="P-loop containing nucleoside triphosphate hydrolases"/>
    <property type="match status" value="2"/>
</dbReference>
<keyword evidence="1" id="KW-0677">Repeat</keyword>
<dbReference type="Proteomes" id="UP000283269">
    <property type="component" value="Unassembled WGS sequence"/>
</dbReference>
<dbReference type="AlphaFoldDB" id="A0A409XIU9"/>
<protein>
    <recommendedName>
        <fullName evidence="2">Nephrocystin 3-like N-terminal domain-containing protein</fullName>
    </recommendedName>
</protein>
<dbReference type="OrthoDB" id="4760524at2759"/>
<gene>
    <name evidence="3" type="ORF">CVT25_005011</name>
</gene>
<proteinExistence type="predicted"/>
<dbReference type="Gene3D" id="3.40.50.300">
    <property type="entry name" value="P-loop containing nucleotide triphosphate hydrolases"/>
    <property type="match status" value="1"/>
</dbReference>
<name>A0A409XIU9_PSICY</name>
<evidence type="ECO:0000256" key="1">
    <source>
        <dbReference type="ARBA" id="ARBA00022737"/>
    </source>
</evidence>
<keyword evidence="4" id="KW-1185">Reference proteome</keyword>
<organism evidence="3 4">
    <name type="scientific">Psilocybe cyanescens</name>
    <dbReference type="NCBI Taxonomy" id="93625"/>
    <lineage>
        <taxon>Eukaryota</taxon>
        <taxon>Fungi</taxon>
        <taxon>Dikarya</taxon>
        <taxon>Basidiomycota</taxon>
        <taxon>Agaricomycotina</taxon>
        <taxon>Agaricomycetes</taxon>
        <taxon>Agaricomycetidae</taxon>
        <taxon>Agaricales</taxon>
        <taxon>Agaricineae</taxon>
        <taxon>Strophariaceae</taxon>
        <taxon>Psilocybe</taxon>
    </lineage>
</organism>
<dbReference type="PANTHER" id="PTHR10039:SF14">
    <property type="entry name" value="NACHT DOMAIN-CONTAINING PROTEIN"/>
    <property type="match status" value="1"/>
</dbReference>
<sequence>MFANTSNLVFTGGTFVTHHNFHTHNHVQSNEGLALLQRNIAPGAFHNSDERYDPPKCHPRTRQAVLRRIMDWVKDPKKLKLFMWLYGPAGSGKSAIAQTIAEMCQEAGLLAATFFFSRTAAGRNEKTHLITTLLYQLIMVIPEIRDQIIKALEHNPHLLSLSLSAQAQGLILQPINDAALRAFHSSPEDRVELQSRPQFIIVDGLDECNDEDSQVYILEVLSTIAKRASLPLFFLIASRPEQQIRDAFNEESISSITNTLVLDDTYAPDKDIRILLESRFDEIKRKHPARTRFPSPWPSEQDQSSLVRKASGQFIYATTVIKYIESRRHLPPDRLRIILGLSDPGNDEPFAELDALYRHILSSVLDVEKTTRFFTVFLLASSSIPRTPRGIESFLFLKPGEIDIILSDLHSLLAVPPPEDTKTGLRISHASLGDFLLDRSRSRNFFIEFGAGHTMILRMIIKHMIQDKNDDQKYRKWALLFEDHYSNSITTDELVEDLQQMDWTYHLNAITISGNPSPDATRPATGYWSKAGVDDRWPNLARLNFWLHKHRHSDPNHKFQEQYRNSFDSWIYSTINSYYPHELGTEHLLTAFSLPLDLSEFSSKSIYDIIHEHTPWKDIDTLMWKDPLHLRDTYYKSTQQAHYYGAIAEYLNNSSRSKEHFIDGTKCAVFSKVLVDYILKPDSRPVYQSHTMNALHLLSLALPRSSNLPELMACLRNNPFRSMVSEAEDLMNIKKNEIADLVDTYLEANLTGM</sequence>
<dbReference type="Pfam" id="PF24883">
    <property type="entry name" value="NPHP3_N"/>
    <property type="match status" value="1"/>
</dbReference>
<dbReference type="EMBL" id="NHYD01001552">
    <property type="protein sequence ID" value="PPQ90703.1"/>
    <property type="molecule type" value="Genomic_DNA"/>
</dbReference>